<feature type="compositionally biased region" description="Polar residues" evidence="2">
    <location>
        <begin position="406"/>
        <end position="424"/>
    </location>
</feature>
<dbReference type="EMBL" id="CP042912">
    <property type="protein sequence ID" value="QEG21160.1"/>
    <property type="molecule type" value="Genomic_DNA"/>
</dbReference>
<keyword evidence="4" id="KW-1185">Reference proteome</keyword>
<gene>
    <name evidence="3" type="ORF">MFFC18_10140</name>
</gene>
<dbReference type="AlphaFoldDB" id="A0A5B9P8G9"/>
<name>A0A5B9P8G9_9BACT</name>
<feature type="compositionally biased region" description="Basic and acidic residues" evidence="2">
    <location>
        <begin position="1"/>
        <end position="23"/>
    </location>
</feature>
<proteinExistence type="predicted"/>
<feature type="compositionally biased region" description="Polar residues" evidence="2">
    <location>
        <begin position="460"/>
        <end position="471"/>
    </location>
</feature>
<keyword evidence="1" id="KW-0175">Coiled coil</keyword>
<evidence type="ECO:0000256" key="2">
    <source>
        <dbReference type="SAM" id="MobiDB-lite"/>
    </source>
</evidence>
<dbReference type="Proteomes" id="UP000322214">
    <property type="component" value="Chromosome"/>
</dbReference>
<feature type="region of interest" description="Disordered" evidence="2">
    <location>
        <begin position="1"/>
        <end position="26"/>
    </location>
</feature>
<reference evidence="3 4" key="1">
    <citation type="submission" date="2019-08" db="EMBL/GenBank/DDBJ databases">
        <title>Deep-cultivation of Planctomycetes and their phenomic and genomic characterization uncovers novel biology.</title>
        <authorList>
            <person name="Wiegand S."/>
            <person name="Jogler M."/>
            <person name="Boedeker C."/>
            <person name="Pinto D."/>
            <person name="Vollmers J."/>
            <person name="Rivas-Marin E."/>
            <person name="Kohn T."/>
            <person name="Peeters S.H."/>
            <person name="Heuer A."/>
            <person name="Rast P."/>
            <person name="Oberbeckmann S."/>
            <person name="Bunk B."/>
            <person name="Jeske O."/>
            <person name="Meyerdierks A."/>
            <person name="Storesund J.E."/>
            <person name="Kallscheuer N."/>
            <person name="Luecker S."/>
            <person name="Lage O.M."/>
            <person name="Pohl T."/>
            <person name="Merkel B.J."/>
            <person name="Hornburger P."/>
            <person name="Mueller R.-W."/>
            <person name="Bruemmer F."/>
            <person name="Labrenz M."/>
            <person name="Spormann A.M."/>
            <person name="Op den Camp H."/>
            <person name="Overmann J."/>
            <person name="Amann R."/>
            <person name="Jetten M.S.M."/>
            <person name="Mascher T."/>
            <person name="Medema M.H."/>
            <person name="Devos D.P."/>
            <person name="Kaster A.-K."/>
            <person name="Ovreas L."/>
            <person name="Rohde M."/>
            <person name="Galperin M.Y."/>
            <person name="Jogler C."/>
        </authorList>
    </citation>
    <scope>NUCLEOTIDE SEQUENCE [LARGE SCALE GENOMIC DNA]</scope>
    <source>
        <strain evidence="3 4">FC18</strain>
    </source>
</reference>
<dbReference type="KEGG" id="mff:MFFC18_10140"/>
<feature type="compositionally biased region" description="Acidic residues" evidence="2">
    <location>
        <begin position="356"/>
        <end position="367"/>
    </location>
</feature>
<accession>A0A5B9P8G9</accession>
<feature type="compositionally biased region" description="Acidic residues" evidence="2">
    <location>
        <begin position="275"/>
        <end position="285"/>
    </location>
</feature>
<protein>
    <submittedName>
        <fullName evidence="3">Uncharacterized protein</fullName>
    </submittedName>
</protein>
<feature type="coiled-coil region" evidence="1">
    <location>
        <begin position="570"/>
        <end position="625"/>
    </location>
</feature>
<evidence type="ECO:0000313" key="3">
    <source>
        <dbReference type="EMBL" id="QEG21160.1"/>
    </source>
</evidence>
<sequence length="649" mass="69178">MPEDHTPLIDTENAHSDELRYSAESHSIPAIPAEALASESDADDSALVDRTQQLIDEVNQFLGGGPETDPALTVEDDEEEVDLSDSVATLKNFLNDLKADDSDSTTAAEPIETTDAGETSSLEAELHSVFEQTTATEDEAPAEITAALEHATERESIVPDEPAVESDTDAIADPTVGSETVDVCDSENVADIVSTTSAIGDEPTEHSANSSIDPEPESEQGSGFDLAALESVFEDQITDSSDAEPTVAEPTVAEETVAEETAIAEPAAEALPSESFEENSVEESATEMIAAEQTATGLDLEPGSPEEPSEPDALDAESSAVQSDESSADPVSESTDEADEKNLTQKYLEELRSAFDDDLPESSEPESSEPKSSEPESTESETTVSERVDGLPENDEPEEISVESWLASNVNEVSSLESPANANPETDAALETDSGVVTALQMPAESPVETQRNPAPIQETIPQSNLETQPTLLYEDSDTETLDDSQLSDERLIALEASFAKRLRNLENRLGGMFSSLSNQIEQLAHGGAAVSPQAGAAVANVNPAAHQDQVSDPGKLEQGPVEQAAPAGGEKIEVLKEQLTSKLREAEIELSINRAKLSQQRASIEQMQADLERREAALAAKLEQSKKSITAAEKKTGLMDRWKRHLGE</sequence>
<feature type="compositionally biased region" description="Acidic residues" evidence="2">
    <location>
        <begin position="392"/>
        <end position="401"/>
    </location>
</feature>
<feature type="compositionally biased region" description="Basic and acidic residues" evidence="2">
    <location>
        <begin position="340"/>
        <end position="355"/>
    </location>
</feature>
<feature type="region of interest" description="Disordered" evidence="2">
    <location>
        <begin position="99"/>
        <end position="472"/>
    </location>
</feature>
<feature type="region of interest" description="Disordered" evidence="2">
    <location>
        <begin position="544"/>
        <end position="570"/>
    </location>
</feature>
<evidence type="ECO:0000256" key="1">
    <source>
        <dbReference type="SAM" id="Coils"/>
    </source>
</evidence>
<dbReference type="RefSeq" id="WP_075081822.1">
    <property type="nucleotide sequence ID" value="NZ_CP042912.1"/>
</dbReference>
<organism evidence="3 4">
    <name type="scientific">Mariniblastus fucicola</name>
    <dbReference type="NCBI Taxonomy" id="980251"/>
    <lineage>
        <taxon>Bacteria</taxon>
        <taxon>Pseudomonadati</taxon>
        <taxon>Planctomycetota</taxon>
        <taxon>Planctomycetia</taxon>
        <taxon>Pirellulales</taxon>
        <taxon>Pirellulaceae</taxon>
        <taxon>Mariniblastus</taxon>
    </lineage>
</organism>
<evidence type="ECO:0000313" key="4">
    <source>
        <dbReference type="Proteomes" id="UP000322214"/>
    </source>
</evidence>
<feature type="compositionally biased region" description="Low complexity" evidence="2">
    <location>
        <begin position="243"/>
        <end position="274"/>
    </location>
</feature>